<dbReference type="EMBL" id="WNBM01000004">
    <property type="protein sequence ID" value="MTT76027.1"/>
    <property type="molecule type" value="Genomic_DNA"/>
</dbReference>
<dbReference type="RefSeq" id="WP_113077560.1">
    <property type="nucleotide sequence ID" value="NZ_AP019004.1"/>
</dbReference>
<evidence type="ECO:0000256" key="2">
    <source>
        <dbReference type="ARBA" id="ARBA00023125"/>
    </source>
</evidence>
<dbReference type="PROSITE" id="PS51118">
    <property type="entry name" value="HTH_HXLR"/>
    <property type="match status" value="1"/>
</dbReference>
<evidence type="ECO:0000259" key="4">
    <source>
        <dbReference type="PROSITE" id="PS51118"/>
    </source>
</evidence>
<organism evidence="5 8">
    <name type="scientific">Phascolarctobacterium faecium</name>
    <dbReference type="NCBI Taxonomy" id="33025"/>
    <lineage>
        <taxon>Bacteria</taxon>
        <taxon>Bacillati</taxon>
        <taxon>Bacillota</taxon>
        <taxon>Negativicutes</taxon>
        <taxon>Acidaminococcales</taxon>
        <taxon>Acidaminococcaceae</taxon>
        <taxon>Phascolarctobacterium</taxon>
    </lineage>
</organism>
<dbReference type="Proteomes" id="UP000484547">
    <property type="component" value="Unassembled WGS sequence"/>
</dbReference>
<feature type="domain" description="HTH hxlR-type" evidence="4">
    <location>
        <begin position="9"/>
        <end position="108"/>
    </location>
</feature>
<dbReference type="InterPro" id="IPR036390">
    <property type="entry name" value="WH_DNA-bd_sf"/>
</dbReference>
<dbReference type="EMBL" id="WNBW01000004">
    <property type="protein sequence ID" value="MTU04090.1"/>
    <property type="molecule type" value="Genomic_DNA"/>
</dbReference>
<dbReference type="PANTHER" id="PTHR33204:SF18">
    <property type="entry name" value="TRANSCRIPTIONAL REGULATORY PROTEIN"/>
    <property type="match status" value="1"/>
</dbReference>
<dbReference type="SUPFAM" id="SSF46785">
    <property type="entry name" value="Winged helix' DNA-binding domain"/>
    <property type="match status" value="1"/>
</dbReference>
<keyword evidence="7" id="KW-1185">Reference proteome</keyword>
<dbReference type="Gene3D" id="1.10.10.10">
    <property type="entry name" value="Winged helix-like DNA-binding domain superfamily/Winged helix DNA-binding domain"/>
    <property type="match status" value="1"/>
</dbReference>
<evidence type="ECO:0000313" key="7">
    <source>
        <dbReference type="Proteomes" id="UP000443070"/>
    </source>
</evidence>
<proteinExistence type="predicted"/>
<evidence type="ECO:0000313" key="5">
    <source>
        <dbReference type="EMBL" id="MTT76027.1"/>
    </source>
</evidence>
<dbReference type="InterPro" id="IPR002577">
    <property type="entry name" value="HTH_HxlR"/>
</dbReference>
<sequence length="151" mass="17283">MSQQYPFQCNIAQALNIIGDKWSLLILHGIMSGHQTYKEIYNSLEGQIASNLLSSRLKALEADGLISSDLYQKHPPRYRYTLTPAGEDLNIVFNSLVLWGEKHLTTCYKRLIHKSCNHTVETHYYCPHCQQTVAEDQLAVVAAEEKEHQHE</sequence>
<keyword evidence="1" id="KW-0805">Transcription regulation</keyword>
<dbReference type="PANTHER" id="PTHR33204">
    <property type="entry name" value="TRANSCRIPTIONAL REGULATOR, MARR FAMILY"/>
    <property type="match status" value="1"/>
</dbReference>
<dbReference type="OrthoDB" id="9791143at2"/>
<evidence type="ECO:0000256" key="1">
    <source>
        <dbReference type="ARBA" id="ARBA00023015"/>
    </source>
</evidence>
<accession>A0A3G9GQJ5</accession>
<evidence type="ECO:0000313" key="8">
    <source>
        <dbReference type="Proteomes" id="UP000484547"/>
    </source>
</evidence>
<protein>
    <submittedName>
        <fullName evidence="5">Transcriptional regulator</fullName>
    </submittedName>
</protein>
<keyword evidence="3" id="KW-0804">Transcription</keyword>
<dbReference type="GeneID" id="49406230"/>
<dbReference type="Proteomes" id="UP000443070">
    <property type="component" value="Unassembled WGS sequence"/>
</dbReference>
<dbReference type="AlphaFoldDB" id="A0A3G9GQJ5"/>
<reference evidence="7 8" key="1">
    <citation type="journal article" date="2019" name="Nat. Med.">
        <title>A library of human gut bacterial isolates paired with longitudinal multiomics data enables mechanistic microbiome research.</title>
        <authorList>
            <person name="Poyet M."/>
            <person name="Groussin M."/>
            <person name="Gibbons S.M."/>
            <person name="Avila-Pacheco J."/>
            <person name="Jiang X."/>
            <person name="Kearney S.M."/>
            <person name="Perrotta A.R."/>
            <person name="Berdy B."/>
            <person name="Zhao S."/>
            <person name="Lieberman T.D."/>
            <person name="Swanson P.K."/>
            <person name="Smith M."/>
            <person name="Roesemann S."/>
            <person name="Alexander J.E."/>
            <person name="Rich S.A."/>
            <person name="Livny J."/>
            <person name="Vlamakis H."/>
            <person name="Clish C."/>
            <person name="Bullock K."/>
            <person name="Deik A."/>
            <person name="Scott J."/>
            <person name="Pierce K.A."/>
            <person name="Xavier R.J."/>
            <person name="Alm E.J."/>
        </authorList>
    </citation>
    <scope>NUCLEOTIDE SEQUENCE [LARGE SCALE GENOMIC DNA]</scope>
    <source>
        <strain evidence="5 8">BIOML-A13</strain>
        <strain evidence="6 7">BIOML-A3</strain>
    </source>
</reference>
<dbReference type="Pfam" id="PF01638">
    <property type="entry name" value="HxlR"/>
    <property type="match status" value="1"/>
</dbReference>
<dbReference type="GO" id="GO:0003677">
    <property type="term" value="F:DNA binding"/>
    <property type="evidence" value="ECO:0007669"/>
    <property type="project" value="UniProtKB-KW"/>
</dbReference>
<evidence type="ECO:0000256" key="3">
    <source>
        <dbReference type="ARBA" id="ARBA00023163"/>
    </source>
</evidence>
<evidence type="ECO:0000313" key="6">
    <source>
        <dbReference type="EMBL" id="MTU04090.1"/>
    </source>
</evidence>
<keyword evidence="2" id="KW-0238">DNA-binding</keyword>
<comment type="caution">
    <text evidence="5">The sequence shown here is derived from an EMBL/GenBank/DDBJ whole genome shotgun (WGS) entry which is preliminary data.</text>
</comment>
<gene>
    <name evidence="5" type="ORF">GMD11_07110</name>
    <name evidence="6" type="ORF">GMD18_06760</name>
</gene>
<dbReference type="InterPro" id="IPR036388">
    <property type="entry name" value="WH-like_DNA-bd_sf"/>
</dbReference>
<name>A0A3G9GQJ5_9FIRM</name>